<dbReference type="InterPro" id="IPR006895">
    <property type="entry name" value="Znf_Sec23_Sec24"/>
</dbReference>
<dbReference type="InterPro" id="IPR036174">
    <property type="entry name" value="Znf_Sec23_Sec24_sf"/>
</dbReference>
<evidence type="ECO:0000256" key="1">
    <source>
        <dbReference type="SAM" id="Coils"/>
    </source>
</evidence>
<dbReference type="InterPro" id="IPR010471">
    <property type="entry name" value="DUF1068"/>
</dbReference>
<keyword evidence="3" id="KW-1133">Transmembrane helix</keyword>
<dbReference type="Gene3D" id="2.30.30.380">
    <property type="entry name" value="Zn-finger domain of Sec23/24"/>
    <property type="match status" value="1"/>
</dbReference>
<evidence type="ECO:0000313" key="5">
    <source>
        <dbReference type="EMBL" id="KAK5785867.1"/>
    </source>
</evidence>
<gene>
    <name evidence="5" type="ORF">PVK06_040488</name>
</gene>
<dbReference type="Pfam" id="PF03140">
    <property type="entry name" value="DUF247"/>
    <property type="match status" value="1"/>
</dbReference>
<evidence type="ECO:0000259" key="4">
    <source>
        <dbReference type="Pfam" id="PF04810"/>
    </source>
</evidence>
<comment type="caution">
    <text evidence="5">The sequence shown here is derived from an EMBL/GenBank/DDBJ whole genome shotgun (WGS) entry which is preliminary data.</text>
</comment>
<feature type="coiled-coil region" evidence="1">
    <location>
        <begin position="414"/>
        <end position="441"/>
    </location>
</feature>
<name>A0ABR0N6B5_GOSAR</name>
<organism evidence="5 6">
    <name type="scientific">Gossypium arboreum</name>
    <name type="common">Tree cotton</name>
    <name type="synonym">Gossypium nanking</name>
    <dbReference type="NCBI Taxonomy" id="29729"/>
    <lineage>
        <taxon>Eukaryota</taxon>
        <taxon>Viridiplantae</taxon>
        <taxon>Streptophyta</taxon>
        <taxon>Embryophyta</taxon>
        <taxon>Tracheophyta</taxon>
        <taxon>Spermatophyta</taxon>
        <taxon>Magnoliopsida</taxon>
        <taxon>eudicotyledons</taxon>
        <taxon>Gunneridae</taxon>
        <taxon>Pentapetalae</taxon>
        <taxon>rosids</taxon>
        <taxon>malvids</taxon>
        <taxon>Malvales</taxon>
        <taxon>Malvaceae</taxon>
        <taxon>Malvoideae</taxon>
        <taxon>Gossypium</taxon>
    </lineage>
</organism>
<dbReference type="SUPFAM" id="SSF82919">
    <property type="entry name" value="Zn-finger domain of Sec23/24"/>
    <property type="match status" value="1"/>
</dbReference>
<feature type="domain" description="Zinc finger Sec23/Sec24-type" evidence="4">
    <location>
        <begin position="262"/>
        <end position="291"/>
    </location>
</feature>
<keyword evidence="3" id="KW-0812">Transmembrane</keyword>
<dbReference type="PANTHER" id="PTHR32254">
    <property type="entry name" value="EXPRESSED PROTEIN"/>
    <property type="match status" value="1"/>
</dbReference>
<evidence type="ECO:0000313" key="6">
    <source>
        <dbReference type="Proteomes" id="UP001358586"/>
    </source>
</evidence>
<accession>A0ABR0N6B5</accession>
<proteinExistence type="predicted"/>
<protein>
    <recommendedName>
        <fullName evidence="4">Zinc finger Sec23/Sec24-type domain-containing protein</fullName>
    </recommendedName>
</protein>
<evidence type="ECO:0000256" key="2">
    <source>
        <dbReference type="SAM" id="MobiDB-lite"/>
    </source>
</evidence>
<dbReference type="Pfam" id="PF04810">
    <property type="entry name" value="zf-Sec23_Sec24"/>
    <property type="match status" value="1"/>
</dbReference>
<evidence type="ECO:0000256" key="3">
    <source>
        <dbReference type="SAM" id="Phobius"/>
    </source>
</evidence>
<keyword evidence="3" id="KW-0472">Membrane</keyword>
<keyword evidence="6" id="KW-1185">Reference proteome</keyword>
<dbReference type="EMBL" id="JARKNE010000011">
    <property type="protein sequence ID" value="KAK5785867.1"/>
    <property type="molecule type" value="Genomic_DNA"/>
</dbReference>
<keyword evidence="1" id="KW-0175">Coiled coil</keyword>
<reference evidence="5 6" key="1">
    <citation type="submission" date="2023-03" db="EMBL/GenBank/DDBJ databases">
        <title>WGS of Gossypium arboreum.</title>
        <authorList>
            <person name="Yu D."/>
        </authorList>
    </citation>
    <scope>NUCLEOTIDE SEQUENCE [LARGE SCALE GENOMIC DNA]</scope>
    <source>
        <tissue evidence="5">Leaf</tissue>
    </source>
</reference>
<sequence length="447" mass="51921">MHRFFESSRNEAQLEVLEAFFQKCRYCSVFSGAFGKTPLKPRAITASIAQFLAALLEKRRYRSSRPTAASDPSKICTAEDQKKKDDEDLLDSEIEEMAVNQTAALKVGLCLLGLCLFGYIVGPPLYWHFMEGLVAFSYTSNTCPPCLCDYSSQPLLTIPEEVCEKKISFSLTFYLDLNKLIKRLWSVCKMKVLTPHKLKKSKTKPMKHLKHTNMVRLFTKAADSAKKGMLEFTVRDSKTFCLNRSCFDLLWIPVVDFGETGPVRCSRCKGYINHFIKFIDQERKFICNLCGEFEDGYLDDDGTQELEKYSDDNKELAWMFLLDGCAILQAVYMRYGNDDNDGKMFIKNDLLTFVYLDQFLLENQLPFRVLELLTSQRENGEKIHECNPKVHRRYCYQHRRGQGILCIGFLKRSRQQKEITREQAIQDLEELERRREELEQLLLAERV</sequence>
<dbReference type="Proteomes" id="UP001358586">
    <property type="component" value="Chromosome 11"/>
</dbReference>
<feature type="region of interest" description="Disordered" evidence="2">
    <location>
        <begin position="63"/>
        <end position="82"/>
    </location>
</feature>
<dbReference type="PANTHER" id="PTHR32254:SF14">
    <property type="entry name" value="EXPRESSED PROTEIN"/>
    <property type="match status" value="1"/>
</dbReference>
<dbReference type="InterPro" id="IPR004158">
    <property type="entry name" value="DUF247_pln"/>
</dbReference>
<dbReference type="Pfam" id="PF06364">
    <property type="entry name" value="DUF1068"/>
    <property type="match status" value="1"/>
</dbReference>
<feature type="transmembrane region" description="Helical" evidence="3">
    <location>
        <begin position="107"/>
        <end position="127"/>
    </location>
</feature>